<gene>
    <name evidence="3" type="ORF">CPJCM30710_11860</name>
</gene>
<organism evidence="3 4">
    <name type="scientific">Clostridium polyendosporum</name>
    <dbReference type="NCBI Taxonomy" id="69208"/>
    <lineage>
        <taxon>Bacteria</taxon>
        <taxon>Bacillati</taxon>
        <taxon>Bacillota</taxon>
        <taxon>Clostridia</taxon>
        <taxon>Eubacteriales</taxon>
        <taxon>Clostridiaceae</taxon>
        <taxon>Clostridium</taxon>
    </lineage>
</organism>
<accession>A0A919RXV6</accession>
<dbReference type="RefSeq" id="WP_212903245.1">
    <property type="nucleotide sequence ID" value="NZ_BOPZ01000007.1"/>
</dbReference>
<reference evidence="3" key="1">
    <citation type="submission" date="2021-03" db="EMBL/GenBank/DDBJ databases">
        <title>Taxonomic study of Clostridium polyendosporum from meadow-gley soil under rice.</title>
        <authorList>
            <person name="Kobayashi H."/>
            <person name="Tanizawa Y."/>
            <person name="Yagura M."/>
        </authorList>
    </citation>
    <scope>NUCLEOTIDE SEQUENCE</scope>
    <source>
        <strain evidence="3">JCM 30710</strain>
    </source>
</reference>
<protein>
    <submittedName>
        <fullName evidence="3">Exported protein</fullName>
    </submittedName>
</protein>
<keyword evidence="1" id="KW-0472">Membrane</keyword>
<dbReference type="InterPro" id="IPR052913">
    <property type="entry name" value="Glycopeptide_resist_protein"/>
</dbReference>
<evidence type="ECO:0000256" key="1">
    <source>
        <dbReference type="SAM" id="Phobius"/>
    </source>
</evidence>
<dbReference type="Pfam" id="PF04294">
    <property type="entry name" value="VanW"/>
    <property type="match status" value="1"/>
</dbReference>
<keyword evidence="4" id="KW-1185">Reference proteome</keyword>
<keyword evidence="1" id="KW-1133">Transmembrane helix</keyword>
<dbReference type="PANTHER" id="PTHR35788:SF1">
    <property type="entry name" value="EXPORTED PROTEIN"/>
    <property type="match status" value="1"/>
</dbReference>
<dbReference type="AlphaFoldDB" id="A0A919RXV6"/>
<dbReference type="Proteomes" id="UP000679179">
    <property type="component" value="Unassembled WGS sequence"/>
</dbReference>
<dbReference type="InterPro" id="IPR022029">
    <property type="entry name" value="YoaR-like_PG-bd"/>
</dbReference>
<keyword evidence="1" id="KW-0812">Transmembrane</keyword>
<feature type="transmembrane region" description="Helical" evidence="1">
    <location>
        <begin position="20"/>
        <end position="41"/>
    </location>
</feature>
<name>A0A919RXV6_9CLOT</name>
<proteinExistence type="predicted"/>
<evidence type="ECO:0000313" key="3">
    <source>
        <dbReference type="EMBL" id="GIM28520.1"/>
    </source>
</evidence>
<evidence type="ECO:0000313" key="4">
    <source>
        <dbReference type="Proteomes" id="UP000679179"/>
    </source>
</evidence>
<dbReference type="PANTHER" id="PTHR35788">
    <property type="entry name" value="EXPORTED PROTEIN-RELATED"/>
    <property type="match status" value="1"/>
</dbReference>
<dbReference type="EMBL" id="BOPZ01000007">
    <property type="protein sequence ID" value="GIM28520.1"/>
    <property type="molecule type" value="Genomic_DNA"/>
</dbReference>
<dbReference type="InterPro" id="IPR007391">
    <property type="entry name" value="Vancomycin_resist_VanW"/>
</dbReference>
<evidence type="ECO:0000259" key="2">
    <source>
        <dbReference type="Pfam" id="PF12229"/>
    </source>
</evidence>
<sequence>METQKILKTPKTFGTKLKIILLICSITTLILICSISSLYLFNKKADKYIYKGVIVNNIDVGGLSKEEAKKKLEALNNSLKDRKLILSYEDKKVTLALSDLDSKYDLEKISQDAFEYDKNLNIFSKLASRTYLKNNPINIKEEFTYNKDRLNTFLESLSKSINREPENATIMRNNTGEFLVRRDRSGIKIKNEELKQATLAQIFSNNPSEIVIPVETTTAKIKYNDLILVKDLVSTYTTSLTNNYNRTENITIASKHLNQTLVMPGEVFSMNQALGTRTRAKGYLDAAIFVNNQVVPDLAGGICQLVSTTYNAALLTNLEIVERTPHSMAVAYVPPGQDATIAGDAIDFKFKNNKNYPLYIESYINNGQLTVNFYGQQEANGETVKIISRGSRSYAEVYKQIYKNGQLVSSTLISKDSYR</sequence>
<feature type="domain" description="YoaR-like putative peptidoglycan binding" evidence="2">
    <location>
        <begin position="94"/>
        <end position="210"/>
    </location>
</feature>
<dbReference type="Pfam" id="PF12229">
    <property type="entry name" value="PG_binding_4"/>
    <property type="match status" value="1"/>
</dbReference>
<comment type="caution">
    <text evidence="3">The sequence shown here is derived from an EMBL/GenBank/DDBJ whole genome shotgun (WGS) entry which is preliminary data.</text>
</comment>